<keyword evidence="8 17" id="KW-0521">NADP</keyword>
<evidence type="ECO:0000256" key="7">
    <source>
        <dbReference type="ARBA" id="ARBA00022840"/>
    </source>
</evidence>
<dbReference type="InterPro" id="IPR004443">
    <property type="entry name" value="YjeF_N_dom"/>
</dbReference>
<feature type="domain" description="YjeF N-terminal" evidence="21">
    <location>
        <begin position="8"/>
        <end position="207"/>
    </location>
</feature>
<comment type="similarity">
    <text evidence="4 19">In the C-terminal section; belongs to the NnrD/CARKD family.</text>
</comment>
<keyword evidence="6 17" id="KW-0547">Nucleotide-binding</keyword>
<evidence type="ECO:0000256" key="18">
    <source>
        <dbReference type="HAMAP-Rule" id="MF_01966"/>
    </source>
</evidence>
<evidence type="ECO:0000256" key="19">
    <source>
        <dbReference type="PIRNR" id="PIRNR017184"/>
    </source>
</evidence>
<dbReference type="EC" id="4.2.1.136" evidence="19"/>
<comment type="catalytic activity">
    <reaction evidence="1 18 19">
        <text>(6R)-NADHX = (6S)-NADHX</text>
        <dbReference type="Rhea" id="RHEA:32215"/>
        <dbReference type="ChEBI" id="CHEBI:64074"/>
        <dbReference type="ChEBI" id="CHEBI:64075"/>
        <dbReference type="EC" id="5.1.99.6"/>
    </reaction>
</comment>
<dbReference type="InterPro" id="IPR030677">
    <property type="entry name" value="Nnr"/>
</dbReference>
<feature type="binding site" evidence="18">
    <location>
        <position position="157"/>
    </location>
    <ligand>
        <name>(6S)-NADPHX</name>
        <dbReference type="ChEBI" id="CHEBI:64076"/>
    </ligand>
</feature>
<reference evidence="22" key="1">
    <citation type="journal article" date="2021" name="PeerJ">
        <title>Extensive microbial diversity within the chicken gut microbiome revealed by metagenomics and culture.</title>
        <authorList>
            <person name="Gilroy R."/>
            <person name="Ravi A."/>
            <person name="Getino M."/>
            <person name="Pursley I."/>
            <person name="Horton D.L."/>
            <person name="Alikhan N.F."/>
            <person name="Baker D."/>
            <person name="Gharbi K."/>
            <person name="Hall N."/>
            <person name="Watson M."/>
            <person name="Adriaenssens E.M."/>
            <person name="Foster-Nyarko E."/>
            <person name="Jarju S."/>
            <person name="Secka A."/>
            <person name="Antonio M."/>
            <person name="Oren A."/>
            <person name="Chaudhuri R.R."/>
            <person name="La Ragione R."/>
            <person name="Hildebrand F."/>
            <person name="Pallen M.J."/>
        </authorList>
    </citation>
    <scope>NUCLEOTIDE SEQUENCE</scope>
    <source>
        <strain evidence="22">CHK160-9182</strain>
    </source>
</reference>
<dbReference type="AlphaFoldDB" id="A0A9D1TU81"/>
<dbReference type="InterPro" id="IPR000631">
    <property type="entry name" value="CARKD"/>
</dbReference>
<dbReference type="PROSITE" id="PS51385">
    <property type="entry name" value="YJEF_N"/>
    <property type="match status" value="1"/>
</dbReference>
<comment type="catalytic activity">
    <reaction evidence="15 17 19">
        <text>(6S)-NADHX + ADP = AMP + phosphate + NADH + H(+)</text>
        <dbReference type="Rhea" id="RHEA:32223"/>
        <dbReference type="ChEBI" id="CHEBI:15378"/>
        <dbReference type="ChEBI" id="CHEBI:43474"/>
        <dbReference type="ChEBI" id="CHEBI:57945"/>
        <dbReference type="ChEBI" id="CHEBI:64074"/>
        <dbReference type="ChEBI" id="CHEBI:456215"/>
        <dbReference type="ChEBI" id="CHEBI:456216"/>
        <dbReference type="EC" id="4.2.1.136"/>
    </reaction>
</comment>
<proteinExistence type="inferred from homology"/>
<comment type="cofactor">
    <cofactor evidence="18 19">
        <name>K(+)</name>
        <dbReference type="ChEBI" id="CHEBI:29103"/>
    </cofactor>
    <text evidence="18 19">Binds 1 potassium ion per subunit.</text>
</comment>
<comment type="caution">
    <text evidence="22">The sequence shown here is derived from an EMBL/GenBank/DDBJ whole genome shotgun (WGS) entry which is preliminary data.</text>
</comment>
<name>A0A9D1TU81_9GAMM</name>
<keyword evidence="5 18" id="KW-0479">Metal-binding</keyword>
<comment type="catalytic activity">
    <reaction evidence="16 17 19">
        <text>(6S)-NADPHX + ADP = AMP + phosphate + NADPH + H(+)</text>
        <dbReference type="Rhea" id="RHEA:32235"/>
        <dbReference type="ChEBI" id="CHEBI:15378"/>
        <dbReference type="ChEBI" id="CHEBI:43474"/>
        <dbReference type="ChEBI" id="CHEBI:57783"/>
        <dbReference type="ChEBI" id="CHEBI:64076"/>
        <dbReference type="ChEBI" id="CHEBI:456215"/>
        <dbReference type="ChEBI" id="CHEBI:456216"/>
        <dbReference type="EC" id="4.2.1.136"/>
    </reaction>
</comment>
<dbReference type="HAMAP" id="MF_01966">
    <property type="entry name" value="NADHX_epimerase"/>
    <property type="match status" value="1"/>
</dbReference>
<comment type="cofactor">
    <cofactor evidence="17">
        <name>Mg(2+)</name>
        <dbReference type="ChEBI" id="CHEBI:18420"/>
    </cofactor>
</comment>
<dbReference type="PROSITE" id="PS51383">
    <property type="entry name" value="YJEF_C_3"/>
    <property type="match status" value="1"/>
</dbReference>
<keyword evidence="9 18" id="KW-0630">Potassium</keyword>
<dbReference type="PANTHER" id="PTHR12592:SF0">
    <property type="entry name" value="ATP-DEPENDENT (S)-NAD(P)H-HYDRATE DEHYDRATASE"/>
    <property type="match status" value="1"/>
</dbReference>
<evidence type="ECO:0000256" key="3">
    <source>
        <dbReference type="ARBA" id="ARBA00006001"/>
    </source>
</evidence>
<comment type="function">
    <text evidence="17">Catalyzes the dehydration of the S-form of NAD(P)HX at the expense of ADP, which is converted to AMP. Together with NAD(P)HX epimerase, which catalyzes the epimerization of the S- and R-forms, the enzyme allows the repair of both epimers of NAD(P)HX, a damaged form of NAD(P)H that is a result of enzymatic or heat-dependent hydration.</text>
</comment>
<comment type="subunit">
    <text evidence="17">Homotetramer.</text>
</comment>
<feature type="binding site" evidence="18">
    <location>
        <position position="160"/>
    </location>
    <ligand>
        <name>K(+)</name>
        <dbReference type="ChEBI" id="CHEBI:29103"/>
    </ligand>
</feature>
<evidence type="ECO:0000256" key="10">
    <source>
        <dbReference type="ARBA" id="ARBA00023027"/>
    </source>
</evidence>
<feature type="binding site" evidence="18">
    <location>
        <position position="60"/>
    </location>
    <ligand>
        <name>K(+)</name>
        <dbReference type="ChEBI" id="CHEBI:29103"/>
    </ligand>
</feature>
<evidence type="ECO:0000313" key="23">
    <source>
        <dbReference type="Proteomes" id="UP000823934"/>
    </source>
</evidence>
<feature type="binding site" evidence="17">
    <location>
        <position position="413"/>
    </location>
    <ligand>
        <name>AMP</name>
        <dbReference type="ChEBI" id="CHEBI:456215"/>
    </ligand>
</feature>
<dbReference type="GO" id="GO:0052855">
    <property type="term" value="F:ADP-dependent NAD(P)H-hydrate dehydratase activity"/>
    <property type="evidence" value="ECO:0007669"/>
    <property type="project" value="UniProtKB-UniRule"/>
</dbReference>
<dbReference type="Pfam" id="PF03853">
    <property type="entry name" value="YjeF_N"/>
    <property type="match status" value="1"/>
</dbReference>
<evidence type="ECO:0000256" key="4">
    <source>
        <dbReference type="ARBA" id="ARBA00009524"/>
    </source>
</evidence>
<dbReference type="GO" id="GO:0005524">
    <property type="term" value="F:ATP binding"/>
    <property type="evidence" value="ECO:0007669"/>
    <property type="project" value="UniProtKB-UniRule"/>
</dbReference>
<dbReference type="NCBIfam" id="TIGR00196">
    <property type="entry name" value="yjeF_cterm"/>
    <property type="match status" value="1"/>
</dbReference>
<feature type="binding site" evidence="18">
    <location>
        <begin position="59"/>
        <end position="63"/>
    </location>
    <ligand>
        <name>(6S)-NADPHX</name>
        <dbReference type="ChEBI" id="CHEBI:64076"/>
    </ligand>
</feature>
<evidence type="ECO:0000256" key="11">
    <source>
        <dbReference type="ARBA" id="ARBA00023235"/>
    </source>
</evidence>
<evidence type="ECO:0000259" key="21">
    <source>
        <dbReference type="PROSITE" id="PS51385"/>
    </source>
</evidence>
<organism evidence="22 23">
    <name type="scientific">Candidatus Ignatzschineria merdigallinarum</name>
    <dbReference type="NCBI Taxonomy" id="2838621"/>
    <lineage>
        <taxon>Bacteria</taxon>
        <taxon>Pseudomonadati</taxon>
        <taxon>Pseudomonadota</taxon>
        <taxon>Gammaproteobacteria</taxon>
        <taxon>Cardiobacteriales</taxon>
        <taxon>Ignatzschineriaceae</taxon>
        <taxon>Ignatzschineria</taxon>
    </lineage>
</organism>
<dbReference type="EC" id="5.1.99.6" evidence="19"/>
<feature type="binding site" evidence="18">
    <location>
        <begin position="128"/>
        <end position="134"/>
    </location>
    <ligand>
        <name>(6S)-NADPHX</name>
        <dbReference type="ChEBI" id="CHEBI:64076"/>
    </ligand>
</feature>
<dbReference type="EMBL" id="DXHP01000141">
    <property type="protein sequence ID" value="HIW06946.1"/>
    <property type="molecule type" value="Genomic_DNA"/>
</dbReference>
<evidence type="ECO:0000256" key="17">
    <source>
        <dbReference type="HAMAP-Rule" id="MF_01965"/>
    </source>
</evidence>
<evidence type="ECO:0000256" key="13">
    <source>
        <dbReference type="ARBA" id="ARBA00023268"/>
    </source>
</evidence>
<evidence type="ECO:0000256" key="6">
    <source>
        <dbReference type="ARBA" id="ARBA00022741"/>
    </source>
</evidence>
<accession>A0A9D1TU81</accession>
<evidence type="ECO:0000256" key="9">
    <source>
        <dbReference type="ARBA" id="ARBA00022958"/>
    </source>
</evidence>
<comment type="function">
    <text evidence="18">Catalyzes the epimerization of the S- and R-forms of NAD(P)HX, a damaged form of NAD(P)H that is a result of enzymatic or heat-dependent hydration. This is a prerequisite for the S-specific NAD(P)H-hydrate dehydratase to allow the repair of both epimers of NAD(P)HX.</text>
</comment>
<dbReference type="SUPFAM" id="SSF64153">
    <property type="entry name" value="YjeF N-terminal domain-like"/>
    <property type="match status" value="1"/>
</dbReference>
<dbReference type="GO" id="GO:0046872">
    <property type="term" value="F:metal ion binding"/>
    <property type="evidence" value="ECO:0007669"/>
    <property type="project" value="UniProtKB-UniRule"/>
</dbReference>
<gene>
    <name evidence="17" type="primary">nnrD</name>
    <name evidence="18" type="synonym">nnrE</name>
    <name evidence="22" type="ORF">H9889_06435</name>
</gene>
<keyword evidence="12 17" id="KW-0456">Lyase</keyword>
<dbReference type="SUPFAM" id="SSF53613">
    <property type="entry name" value="Ribokinase-like"/>
    <property type="match status" value="1"/>
</dbReference>
<dbReference type="Gene3D" id="3.40.1190.20">
    <property type="match status" value="1"/>
</dbReference>
<evidence type="ECO:0000256" key="15">
    <source>
        <dbReference type="ARBA" id="ARBA00048238"/>
    </source>
</evidence>
<evidence type="ECO:0000256" key="14">
    <source>
        <dbReference type="ARBA" id="ARBA00025153"/>
    </source>
</evidence>
<dbReference type="Proteomes" id="UP000823934">
    <property type="component" value="Unassembled WGS sequence"/>
</dbReference>
<evidence type="ECO:0000256" key="16">
    <source>
        <dbReference type="ARBA" id="ARBA00049209"/>
    </source>
</evidence>
<dbReference type="HAMAP" id="MF_01965">
    <property type="entry name" value="NADHX_dehydratase"/>
    <property type="match status" value="1"/>
</dbReference>
<dbReference type="PIRSF" id="PIRSF017184">
    <property type="entry name" value="Nnr"/>
    <property type="match status" value="1"/>
</dbReference>
<feature type="binding site" evidence="17">
    <location>
        <position position="339"/>
    </location>
    <ligand>
        <name>(6S)-NADPHX</name>
        <dbReference type="ChEBI" id="CHEBI:64076"/>
    </ligand>
</feature>
<evidence type="ECO:0000313" key="22">
    <source>
        <dbReference type="EMBL" id="HIW06946.1"/>
    </source>
</evidence>
<protein>
    <recommendedName>
        <fullName evidence="19">Bifunctional NAD(P)H-hydrate repair enzyme</fullName>
    </recommendedName>
    <alternativeName>
        <fullName evidence="19">Nicotinamide nucleotide repair protein</fullName>
    </alternativeName>
    <domain>
        <recommendedName>
            <fullName evidence="19">ADP-dependent (S)-NAD(P)H-hydrate dehydratase</fullName>
            <ecNumber evidence="19">4.2.1.136</ecNumber>
        </recommendedName>
        <alternativeName>
            <fullName evidence="19">ADP-dependent NAD(P)HX dehydratase</fullName>
        </alternativeName>
    </domain>
    <domain>
        <recommendedName>
            <fullName evidence="19">NAD(P)H-hydrate epimerase</fullName>
            <ecNumber evidence="19">5.1.99.6</ecNumber>
        </recommendedName>
    </domain>
</protein>
<feature type="domain" description="YjeF C-terminal" evidence="20">
    <location>
        <begin position="215"/>
        <end position="468"/>
    </location>
</feature>
<sequence length="468" mass="51029">MQKVFKECLTLDRRAQDRYDLSSDIMMEHAARSIADILHKRRAVNHEHCRVLILCGPGDNGADGYALARLLMPAYQVTILALYTAKSNMAIKQRDRALKLGIPLIEHHESMAIDALPEADIYVDALFGAAQHQQISTTLKNFLHTLNHRQGLKIACDIPTGLYEYPFKADITVTMGALKEDLLEDRVKDAVGEIIVADLGIPRTFYESETDTFLLDESDLRLPFRSVANSHKGSYGFLSVIKGAQSGASILSSLAATRFGAGIVALVGVGDKPSEIMQMPEISEKTTAIAVGMGLGENIDHVNLTQLLNYPLIVDADLCYSENFIQSLKDKTDVVFTPHPKEFSTLLHNAGIDSSKIYTVEEIQQNRLKLARAFSLEYRGVLLLKGANTLIAQQGIVYISTLGTNRLAKGGSGDVLAGMIGALLAQGNSSLEAAIQSVLAHSLVAKYSPINDFSFTPLDLIEGLKTLS</sequence>
<comment type="caution">
    <text evidence="18">Lacks conserved residue(s) required for the propagation of feature annotation.</text>
</comment>
<dbReference type="GO" id="GO:0052856">
    <property type="term" value="F:NAD(P)HX epimerase activity"/>
    <property type="evidence" value="ECO:0007669"/>
    <property type="project" value="UniProtKB-UniRule"/>
</dbReference>
<keyword evidence="13" id="KW-0511">Multifunctional enzyme</keyword>
<dbReference type="InterPro" id="IPR036652">
    <property type="entry name" value="YjeF_N_dom_sf"/>
</dbReference>
<feature type="binding site" evidence="17">
    <location>
        <begin position="385"/>
        <end position="389"/>
    </location>
    <ligand>
        <name>AMP</name>
        <dbReference type="ChEBI" id="CHEBI:456215"/>
    </ligand>
</feature>
<dbReference type="NCBIfam" id="TIGR00197">
    <property type="entry name" value="yjeF_nterm"/>
    <property type="match status" value="1"/>
</dbReference>
<comment type="similarity">
    <text evidence="3 19">In the N-terminal section; belongs to the NnrE/AIBP family.</text>
</comment>
<keyword evidence="10 17" id="KW-0520">NAD</keyword>
<evidence type="ECO:0000256" key="8">
    <source>
        <dbReference type="ARBA" id="ARBA00022857"/>
    </source>
</evidence>
<keyword evidence="7 17" id="KW-0067">ATP-binding</keyword>
<dbReference type="InterPro" id="IPR017953">
    <property type="entry name" value="Carbohydrate_kinase_pred_CS"/>
</dbReference>
<comment type="function">
    <text evidence="14 19">Bifunctional enzyme that catalyzes the epimerization of the S- and R-forms of NAD(P)HX and the dehydration of the S-form of NAD(P)HX at the expense of ADP, which is converted to AMP. This allows the repair of both epimers of NAD(P)HX, a damaged form of NAD(P)H that is a result of enzymatic or heat-dependent hydration.</text>
</comment>
<evidence type="ECO:0000256" key="2">
    <source>
        <dbReference type="ARBA" id="ARBA00000909"/>
    </source>
</evidence>
<feature type="binding site" evidence="17">
    <location>
        <position position="248"/>
    </location>
    <ligand>
        <name>(6S)-NADPHX</name>
        <dbReference type="ChEBI" id="CHEBI:64076"/>
    </ligand>
</feature>
<dbReference type="PANTHER" id="PTHR12592">
    <property type="entry name" value="ATP-DEPENDENT (S)-NAD(P)H-HYDRATE DEHYDRATASE FAMILY MEMBER"/>
    <property type="match status" value="1"/>
</dbReference>
<evidence type="ECO:0000259" key="20">
    <source>
        <dbReference type="PROSITE" id="PS51383"/>
    </source>
</evidence>
<comment type="catalytic activity">
    <reaction evidence="2 18 19">
        <text>(6R)-NADPHX = (6S)-NADPHX</text>
        <dbReference type="Rhea" id="RHEA:32227"/>
        <dbReference type="ChEBI" id="CHEBI:64076"/>
        <dbReference type="ChEBI" id="CHEBI:64077"/>
        <dbReference type="EC" id="5.1.99.6"/>
    </reaction>
</comment>
<dbReference type="CDD" id="cd01171">
    <property type="entry name" value="YXKO-related"/>
    <property type="match status" value="1"/>
</dbReference>
<dbReference type="GO" id="GO:0110051">
    <property type="term" value="P:metabolite repair"/>
    <property type="evidence" value="ECO:0007669"/>
    <property type="project" value="TreeGrafter"/>
</dbReference>
<dbReference type="GO" id="GO:0046496">
    <property type="term" value="P:nicotinamide nucleotide metabolic process"/>
    <property type="evidence" value="ECO:0007669"/>
    <property type="project" value="UniProtKB-UniRule"/>
</dbReference>
<dbReference type="Pfam" id="PF01256">
    <property type="entry name" value="Carb_kinase"/>
    <property type="match status" value="1"/>
</dbReference>
<dbReference type="InterPro" id="IPR029056">
    <property type="entry name" value="Ribokinase-like"/>
</dbReference>
<keyword evidence="11 18" id="KW-0413">Isomerase</keyword>
<evidence type="ECO:0000256" key="12">
    <source>
        <dbReference type="ARBA" id="ARBA00023239"/>
    </source>
</evidence>
<evidence type="ECO:0000256" key="5">
    <source>
        <dbReference type="ARBA" id="ARBA00022723"/>
    </source>
</evidence>
<evidence type="ECO:0000256" key="1">
    <source>
        <dbReference type="ARBA" id="ARBA00000013"/>
    </source>
</evidence>
<comment type="similarity">
    <text evidence="17">Belongs to the NnrD/CARKD family.</text>
</comment>
<feature type="binding site" evidence="17">
    <location>
        <position position="414"/>
    </location>
    <ligand>
        <name>(6S)-NADPHX</name>
        <dbReference type="ChEBI" id="CHEBI:64076"/>
    </ligand>
</feature>
<reference evidence="22" key="2">
    <citation type="submission" date="2021-04" db="EMBL/GenBank/DDBJ databases">
        <authorList>
            <person name="Gilroy R."/>
        </authorList>
    </citation>
    <scope>NUCLEOTIDE SEQUENCE</scope>
    <source>
        <strain evidence="22">CHK160-9182</strain>
    </source>
</reference>
<feature type="binding site" evidence="17">
    <location>
        <position position="294"/>
    </location>
    <ligand>
        <name>(6S)-NADPHX</name>
        <dbReference type="ChEBI" id="CHEBI:64076"/>
    </ligand>
</feature>
<dbReference type="PROSITE" id="PS01050">
    <property type="entry name" value="YJEF_C_2"/>
    <property type="match status" value="1"/>
</dbReference>
<dbReference type="Gene3D" id="3.40.50.10260">
    <property type="entry name" value="YjeF N-terminal domain"/>
    <property type="match status" value="1"/>
</dbReference>
<feature type="binding site" evidence="18">
    <location>
        <position position="124"/>
    </location>
    <ligand>
        <name>K(+)</name>
        <dbReference type="ChEBI" id="CHEBI:29103"/>
    </ligand>
</feature>
<comment type="similarity">
    <text evidence="18">Belongs to the NnrE/AIBP family.</text>
</comment>